<dbReference type="PROSITE" id="PS51671">
    <property type="entry name" value="ACT"/>
    <property type="match status" value="1"/>
</dbReference>
<feature type="domain" description="ACT" evidence="3">
    <location>
        <begin position="208"/>
        <end position="285"/>
    </location>
</feature>
<sequence>MALAASHHRLLPVAPTPAATRTPSRGHLRFRAARPLPRSRRICCQSINSTNVLGASSKTSDEAIPVPVVQIDQDSDRDATIVQLSFGDRLGALLDTMKALKDLGLDVSKGSVATDSAVTQTKFHIMRFGRKVEDPDMLERIRLTIINNLLQYHPESSEKLAMGEFFGIKPPVKKASIISDAVLHCAIWVDIDIATHIVVEDDGPKRSMLYIETADRPGLLLEIIKIIADTNIDVESAEIDTEGLVAKDKFHVSYRGAKLNSSSSQVLINCLRYYLRRPETDEDSY</sequence>
<proteinExistence type="predicted"/>
<dbReference type="SUPFAM" id="SSF55021">
    <property type="entry name" value="ACT-like"/>
    <property type="match status" value="1"/>
</dbReference>
<evidence type="ECO:0000313" key="4">
    <source>
        <dbReference type="EMBL" id="AQK39293.1"/>
    </source>
</evidence>
<dbReference type="InParanoid" id="A0A1D6IT94"/>
<dbReference type="STRING" id="4577.A0A1D6IT94"/>
<evidence type="ECO:0000256" key="1">
    <source>
        <dbReference type="ARBA" id="ARBA00022737"/>
    </source>
</evidence>
<gene>
    <name evidence="4" type="ORF">ZEAMMB73_Zm00001d023423</name>
</gene>
<dbReference type="Gene3D" id="3.30.70.260">
    <property type="match status" value="1"/>
</dbReference>
<accession>A0A1D6IT94</accession>
<protein>
    <recommendedName>
        <fullName evidence="2">ACT domain-containing protein ACR</fullName>
    </recommendedName>
    <alternativeName>
        <fullName evidence="2">Protein ACT DOMAIN REPEATS</fullName>
    </alternativeName>
</protein>
<name>A0A1D6IT94_MAIZE</name>
<evidence type="ECO:0000259" key="3">
    <source>
        <dbReference type="PROSITE" id="PS51671"/>
    </source>
</evidence>
<reference evidence="4" key="1">
    <citation type="submission" date="2015-12" db="EMBL/GenBank/DDBJ databases">
        <title>Update maize B73 reference genome by single molecule sequencing technologies.</title>
        <authorList>
            <consortium name="Maize Genome Sequencing Project"/>
            <person name="Ware D."/>
        </authorList>
    </citation>
    <scope>NUCLEOTIDE SEQUENCE</scope>
    <source>
        <tissue evidence="4">Seedling</tissue>
    </source>
</reference>
<comment type="function">
    <text evidence="2">Binds amino acids.</text>
</comment>
<dbReference type="EMBL" id="CM000786">
    <property type="protein sequence ID" value="AQK39293.1"/>
    <property type="molecule type" value="Genomic_DNA"/>
</dbReference>
<dbReference type="PANTHER" id="PTHR31096">
    <property type="entry name" value="ACT DOMAIN-CONTAINING PROTEIN ACR4-RELATED"/>
    <property type="match status" value="1"/>
</dbReference>
<dbReference type="InterPro" id="IPR002912">
    <property type="entry name" value="ACT_dom"/>
</dbReference>
<dbReference type="OMA" id="TASQIHH"/>
<keyword evidence="1 2" id="KW-0677">Repeat</keyword>
<dbReference type="InterPro" id="IPR040217">
    <property type="entry name" value="ACR1-12"/>
</dbReference>
<dbReference type="InterPro" id="IPR045865">
    <property type="entry name" value="ACT-like_dom_sf"/>
</dbReference>
<dbReference type="AlphaFoldDB" id="A0A1D6IT94"/>
<dbReference type="PANTHER" id="PTHR31096:SF60">
    <property type="entry name" value="ACT DOMAIN-CONTAINING PROTEIN ACR12"/>
    <property type="match status" value="1"/>
</dbReference>
<dbReference type="IntAct" id="A0A1D6IT94">
    <property type="interactions" value="1"/>
</dbReference>
<evidence type="ECO:0000256" key="2">
    <source>
        <dbReference type="RuleBase" id="RU369043"/>
    </source>
</evidence>
<dbReference type="ExpressionAtlas" id="A0A1D6IT94">
    <property type="expression patterns" value="baseline and differential"/>
</dbReference>
<organism evidence="4">
    <name type="scientific">Zea mays</name>
    <name type="common">Maize</name>
    <dbReference type="NCBI Taxonomy" id="4577"/>
    <lineage>
        <taxon>Eukaryota</taxon>
        <taxon>Viridiplantae</taxon>
        <taxon>Streptophyta</taxon>
        <taxon>Embryophyta</taxon>
        <taxon>Tracheophyta</taxon>
        <taxon>Spermatophyta</taxon>
        <taxon>Magnoliopsida</taxon>
        <taxon>Liliopsida</taxon>
        <taxon>Poales</taxon>
        <taxon>Poaceae</taxon>
        <taxon>PACMAD clade</taxon>
        <taxon>Panicoideae</taxon>
        <taxon>Andropogonodae</taxon>
        <taxon>Andropogoneae</taxon>
        <taxon>Tripsacinae</taxon>
        <taxon>Zea</taxon>
    </lineage>
</organism>
<dbReference type="FunCoup" id="A0A1D6IT94">
    <property type="interactions" value="2304"/>
</dbReference>
<dbReference type="GO" id="GO:0016597">
    <property type="term" value="F:amino acid binding"/>
    <property type="evidence" value="ECO:0007669"/>
    <property type="project" value="UniProtKB-UniRule"/>
</dbReference>